<feature type="compositionally biased region" description="Basic and acidic residues" evidence="2">
    <location>
        <begin position="465"/>
        <end position="474"/>
    </location>
</feature>
<dbReference type="PROSITE" id="PS51886">
    <property type="entry name" value="TLDC"/>
    <property type="match status" value="1"/>
</dbReference>
<dbReference type="CDD" id="cd00882">
    <property type="entry name" value="Ras_like_GTPase"/>
    <property type="match status" value="1"/>
</dbReference>
<organism evidence="4 5">
    <name type="scientific">Gadus morhua</name>
    <name type="common">Atlantic cod</name>
    <dbReference type="NCBI Taxonomy" id="8049"/>
    <lineage>
        <taxon>Eukaryota</taxon>
        <taxon>Metazoa</taxon>
        <taxon>Chordata</taxon>
        <taxon>Craniata</taxon>
        <taxon>Vertebrata</taxon>
        <taxon>Euteleostomi</taxon>
        <taxon>Actinopterygii</taxon>
        <taxon>Neopterygii</taxon>
        <taxon>Teleostei</taxon>
        <taxon>Neoteleostei</taxon>
        <taxon>Acanthomorphata</taxon>
        <taxon>Zeiogadaria</taxon>
        <taxon>Gadariae</taxon>
        <taxon>Gadiformes</taxon>
        <taxon>Gadoidei</taxon>
        <taxon>Gadidae</taxon>
        <taxon>Gadus</taxon>
    </lineage>
</organism>
<feature type="region of interest" description="Disordered" evidence="2">
    <location>
        <begin position="455"/>
        <end position="474"/>
    </location>
</feature>
<proteinExistence type="inferred from homology"/>
<dbReference type="InterPro" id="IPR006571">
    <property type="entry name" value="TLDc_dom"/>
</dbReference>
<evidence type="ECO:0000313" key="5">
    <source>
        <dbReference type="Proteomes" id="UP000694546"/>
    </source>
</evidence>
<name>A0A8C5AII3_GADMO</name>
<reference evidence="4" key="1">
    <citation type="submission" date="2025-08" db="UniProtKB">
        <authorList>
            <consortium name="Ensembl"/>
        </authorList>
    </citation>
    <scope>IDENTIFICATION</scope>
</reference>
<dbReference type="PANTHER" id="PTHR14241:SF19">
    <property type="entry name" value="INTERFERON-INDUCED PROTEIN 44-LIKE ISOFORM X1-RELATED"/>
    <property type="match status" value="1"/>
</dbReference>
<dbReference type="GO" id="GO:0006955">
    <property type="term" value="P:immune response"/>
    <property type="evidence" value="ECO:0007669"/>
    <property type="project" value="TreeGrafter"/>
</dbReference>
<dbReference type="Proteomes" id="UP000694546">
    <property type="component" value="Chromosome 5"/>
</dbReference>
<evidence type="ECO:0000256" key="1">
    <source>
        <dbReference type="ARBA" id="ARBA00009243"/>
    </source>
</evidence>
<comment type="similarity">
    <text evidence="1">Belongs to the IFI44 family.</text>
</comment>
<accession>A0A8C5AII3</accession>
<protein>
    <submittedName>
        <fullName evidence="4">Interferon-induced protein 44-like</fullName>
    </submittedName>
</protein>
<dbReference type="Ensembl" id="ENSGMOT00000026367.1">
    <property type="protein sequence ID" value="ENSGMOP00000032598.1"/>
    <property type="gene ID" value="ENSGMOG00000012023.2"/>
</dbReference>
<dbReference type="PANTHER" id="PTHR14241">
    <property type="entry name" value="INTERFERON-INDUCED PROTEIN 44"/>
    <property type="match status" value="1"/>
</dbReference>
<dbReference type="GeneTree" id="ENSGT00940000163581"/>
<dbReference type="Gene3D" id="3.40.50.300">
    <property type="entry name" value="P-loop containing nucleotide triphosphate hydrolases"/>
    <property type="match status" value="1"/>
</dbReference>
<sequence>MTAVCGGLSSVPTSPPGIMTVVKSSLSSDQEKKLLSLFGRVRLHLLYKASVHGYASDSFHQRCDKQGPTLLAAYNGSGYVFGAYTAKDYSQSGVLVSDGEAFLYSLGNGKGNAPRRVASDDGKYGFTDGAAGPDFGALKFLEQDAAAVASNPGTGFTFKPMDMHGDDLALTELEAYRVEDIGGFLAKPWRGNDWTIKSKQELMKKIQEYQPELSGVTQARVLLVGPVGAGKSSFFNSINSVFRGHMTSQAISGVCGKSVTTQFRSFPIKAGKGGKMLPLVLCDTMGLESQPEAGLNVDDLYNIYKGRIADRYQFSPSTPLQEDAPGFRKTSTLGEQIHCVVYVFDTCQLLCDEIIEKMAAIRKRTNLMNIPQLLLMAKVDEACPLVKENLSNVYRSEYIYKKAQQLSTALGIPLCCVLPVKNYSEELELELSTDLLLLNAVQQMLHYADSFFENQPESEQEMSDTEQKMSKNRN</sequence>
<evidence type="ECO:0000259" key="3">
    <source>
        <dbReference type="PROSITE" id="PS51886"/>
    </source>
</evidence>
<dbReference type="AlphaFoldDB" id="A0A8C5AII3"/>
<reference evidence="4" key="2">
    <citation type="submission" date="2025-09" db="UniProtKB">
        <authorList>
            <consortium name="Ensembl"/>
        </authorList>
    </citation>
    <scope>IDENTIFICATION</scope>
</reference>
<keyword evidence="5" id="KW-1185">Reference proteome</keyword>
<dbReference type="InterPro" id="IPR027417">
    <property type="entry name" value="P-loop_NTPase"/>
</dbReference>
<dbReference type="Pfam" id="PF07534">
    <property type="entry name" value="TLD"/>
    <property type="match status" value="1"/>
</dbReference>
<dbReference type="SMART" id="SM00584">
    <property type="entry name" value="TLDc"/>
    <property type="match status" value="1"/>
</dbReference>
<dbReference type="OMA" id="NSMKPIT"/>
<gene>
    <name evidence="4" type="primary">LOC115544032</name>
</gene>
<feature type="domain" description="TLDc" evidence="3">
    <location>
        <begin position="20"/>
        <end position="179"/>
    </location>
</feature>
<evidence type="ECO:0000256" key="2">
    <source>
        <dbReference type="SAM" id="MobiDB-lite"/>
    </source>
</evidence>
<evidence type="ECO:0000313" key="4">
    <source>
        <dbReference type="Ensembl" id="ENSGMOP00000032598.1"/>
    </source>
</evidence>
<dbReference type="SUPFAM" id="SSF52540">
    <property type="entry name" value="P-loop containing nucleoside triphosphate hydrolases"/>
    <property type="match status" value="1"/>
</dbReference>